<keyword evidence="3" id="KW-1185">Reference proteome</keyword>
<dbReference type="PANTHER" id="PTHR34107">
    <property type="entry name" value="SLL0198 PROTEIN-RELATED"/>
    <property type="match status" value="1"/>
</dbReference>
<evidence type="ECO:0000313" key="3">
    <source>
        <dbReference type="Proteomes" id="UP000640725"/>
    </source>
</evidence>
<feature type="domain" description="Putative restriction endonuclease" evidence="1">
    <location>
        <begin position="11"/>
        <end position="179"/>
    </location>
</feature>
<gene>
    <name evidence="2" type="ORF">IQ236_09035</name>
</gene>
<accession>A0ABR9UCS6</accession>
<organism evidence="2 3">
    <name type="scientific">Planktothrix mougeotii LEGE 06226</name>
    <dbReference type="NCBI Taxonomy" id="1828728"/>
    <lineage>
        <taxon>Bacteria</taxon>
        <taxon>Bacillati</taxon>
        <taxon>Cyanobacteriota</taxon>
        <taxon>Cyanophyceae</taxon>
        <taxon>Oscillatoriophycideae</taxon>
        <taxon>Oscillatoriales</taxon>
        <taxon>Microcoleaceae</taxon>
        <taxon>Planktothrix</taxon>
    </lineage>
</organism>
<dbReference type="InterPro" id="IPR008538">
    <property type="entry name" value="Uma2"/>
</dbReference>
<dbReference type="Gene3D" id="3.90.1570.10">
    <property type="entry name" value="tt1808, chain A"/>
    <property type="match status" value="1"/>
</dbReference>
<dbReference type="SUPFAM" id="SSF52980">
    <property type="entry name" value="Restriction endonuclease-like"/>
    <property type="match status" value="1"/>
</dbReference>
<dbReference type="InterPro" id="IPR011335">
    <property type="entry name" value="Restrct_endonuc-II-like"/>
</dbReference>
<dbReference type="Proteomes" id="UP000640725">
    <property type="component" value="Unassembled WGS sequence"/>
</dbReference>
<dbReference type="InterPro" id="IPR012296">
    <property type="entry name" value="Nuclease_put_TT1808"/>
</dbReference>
<dbReference type="EMBL" id="JADEWU010000015">
    <property type="protein sequence ID" value="MBE9143369.1"/>
    <property type="molecule type" value="Genomic_DNA"/>
</dbReference>
<evidence type="ECO:0000259" key="1">
    <source>
        <dbReference type="Pfam" id="PF05685"/>
    </source>
</evidence>
<dbReference type="CDD" id="cd06260">
    <property type="entry name" value="DUF820-like"/>
    <property type="match status" value="1"/>
</dbReference>
<comment type="caution">
    <text evidence="2">The sequence shown here is derived from an EMBL/GenBank/DDBJ whole genome shotgun (WGS) entry which is preliminary data.</text>
</comment>
<dbReference type="RefSeq" id="WP_193868958.1">
    <property type="nucleotide sequence ID" value="NZ_JADEWU010000015.1"/>
</dbReference>
<keyword evidence="2" id="KW-0540">Nuclease</keyword>
<keyword evidence="2" id="KW-0378">Hydrolase</keyword>
<proteinExistence type="predicted"/>
<keyword evidence="2" id="KW-0255">Endonuclease</keyword>
<sequence>MIQTLNGILTLEEFLKLPETKPASEYIDGQIIQKPMPQGKHSKLQGKLVTVINNIVEEQAIALALPELRCTFGGGRSIVPDVAVFVWDRIPLDNEGDIANTFNAHPDWTIEILSPEQSTTKVTKKILHCLSSGCQMGWLIVPEEKSIFVYPSGQQPIFLEELDAVIPVPEFMANFTLTLRDIFSWLKLNPS</sequence>
<evidence type="ECO:0000313" key="2">
    <source>
        <dbReference type="EMBL" id="MBE9143369.1"/>
    </source>
</evidence>
<dbReference type="PANTHER" id="PTHR34107:SF1">
    <property type="entry name" value="SLL0198 PROTEIN"/>
    <property type="match status" value="1"/>
</dbReference>
<dbReference type="GO" id="GO:0004519">
    <property type="term" value="F:endonuclease activity"/>
    <property type="evidence" value="ECO:0007669"/>
    <property type="project" value="UniProtKB-KW"/>
</dbReference>
<dbReference type="Pfam" id="PF05685">
    <property type="entry name" value="Uma2"/>
    <property type="match status" value="1"/>
</dbReference>
<name>A0ABR9UCS6_9CYAN</name>
<protein>
    <submittedName>
        <fullName evidence="2">Uma2 family endonuclease</fullName>
    </submittedName>
</protein>
<reference evidence="2 3" key="1">
    <citation type="submission" date="2020-10" db="EMBL/GenBank/DDBJ databases">
        <authorList>
            <person name="Castelo-Branco R."/>
            <person name="Eusebio N."/>
            <person name="Adriana R."/>
            <person name="Vieira A."/>
            <person name="Brugerolle De Fraissinette N."/>
            <person name="Rezende De Castro R."/>
            <person name="Schneider M.P."/>
            <person name="Vasconcelos V."/>
            <person name="Leao P.N."/>
        </authorList>
    </citation>
    <scope>NUCLEOTIDE SEQUENCE [LARGE SCALE GENOMIC DNA]</scope>
    <source>
        <strain evidence="2 3">LEGE 06226</strain>
    </source>
</reference>